<organism evidence="2">
    <name type="scientific">Herbaspirillum huttiense subsp. nephrolepidis</name>
    <dbReference type="NCBI Taxonomy" id="3075126"/>
    <lineage>
        <taxon>Bacteria</taxon>
        <taxon>Pseudomonadati</taxon>
        <taxon>Pseudomonadota</taxon>
        <taxon>Betaproteobacteria</taxon>
        <taxon>Burkholderiales</taxon>
        <taxon>Oxalobacteraceae</taxon>
        <taxon>Herbaspirillum</taxon>
    </lineage>
</organism>
<dbReference type="InterPro" id="IPR007487">
    <property type="entry name" value="ABC_transpt-TYRBP-like"/>
</dbReference>
<dbReference type="AlphaFoldDB" id="A0AAE4KBW7"/>
<gene>
    <name evidence="2" type="ORF">RJN63_29630</name>
</gene>
<sequence length="362" mass="39376">MHAFIAFTSAGMTRLLCALFLCNAALAQTPAPRDQPVEARNIGTVTIAMVLPREEQNIEEAFKAYLQHQGLSVHYIPIRFSGRAEDAGRLRQEVRDAHPDLIYSWGTPTTLALAGKVDGPAGDAIRDIPIVFTEVTDPVGAGLMRSLDHHESNVTGVSHVAPLPVQLNAIRSYRPFSRLGYLHNPAEPNSALVRAQLQQLAAQQKFEVESADIPLDARGEPDVQALPGLIRGMAERKVDFLYIGPSTLLAFTHRDLVTGAALQARLPTFCATESIVRRSGCMFGLFSNGANTGRYAAAKAMQILVQHIPAQRIPASTLQRFSLLINMRTAQGLDLYPPMLLLNIAEVIGLGPNPLRLGMAPR</sequence>
<dbReference type="Pfam" id="PF04392">
    <property type="entry name" value="ABC_sub_bind"/>
    <property type="match status" value="1"/>
</dbReference>
<comment type="caution">
    <text evidence="2">The sequence shown here is derived from an EMBL/GenBank/DDBJ whole genome shotgun (WGS) entry which is preliminary data.</text>
</comment>
<feature type="signal peptide" evidence="1">
    <location>
        <begin position="1"/>
        <end position="27"/>
    </location>
</feature>
<dbReference type="RefSeq" id="WP_310838733.1">
    <property type="nucleotide sequence ID" value="NZ_JAVLSM010000018.1"/>
</dbReference>
<evidence type="ECO:0000313" key="2">
    <source>
        <dbReference type="EMBL" id="MDT0341022.1"/>
    </source>
</evidence>
<keyword evidence="1" id="KW-0732">Signal</keyword>
<protein>
    <submittedName>
        <fullName evidence="2">ABC transporter substrate-binding protein</fullName>
    </submittedName>
</protein>
<dbReference type="PANTHER" id="PTHR35271">
    <property type="entry name" value="ABC TRANSPORTER, SUBSTRATE-BINDING LIPOPROTEIN-RELATED"/>
    <property type="match status" value="1"/>
</dbReference>
<accession>A0AAE4KBW7</accession>
<evidence type="ECO:0000256" key="1">
    <source>
        <dbReference type="SAM" id="SignalP"/>
    </source>
</evidence>
<dbReference type="CDD" id="cd06325">
    <property type="entry name" value="PBP1_ABC_unchar_transporter"/>
    <property type="match status" value="1"/>
</dbReference>
<dbReference type="Gene3D" id="3.40.50.2300">
    <property type="match status" value="2"/>
</dbReference>
<name>A0AAE4KBW7_9BURK</name>
<feature type="chain" id="PRO_5041961262" evidence="1">
    <location>
        <begin position="28"/>
        <end position="362"/>
    </location>
</feature>
<proteinExistence type="predicted"/>
<reference evidence="2" key="1">
    <citation type="submission" date="2023-02" db="EMBL/GenBank/DDBJ databases">
        <title>Description of Herbaspirillum huttiense subsp. nephrolepsisexaltata and Herbaspirillum huttiense subsp. lycopersicon.</title>
        <authorList>
            <person name="Poudel M."/>
            <person name="Sharma A."/>
            <person name="Goss E."/>
            <person name="Tapia J.H."/>
            <person name="Harmon C.M."/>
            <person name="Jones J.B."/>
        </authorList>
    </citation>
    <scope>NUCLEOTIDE SEQUENCE</scope>
    <source>
        <strain evidence="2">NC40101</strain>
    </source>
</reference>
<dbReference type="EMBL" id="JAVRAA010000038">
    <property type="protein sequence ID" value="MDT0341022.1"/>
    <property type="molecule type" value="Genomic_DNA"/>
</dbReference>
<dbReference type="PANTHER" id="PTHR35271:SF1">
    <property type="entry name" value="ABC TRANSPORTER, SUBSTRATE-BINDING LIPOPROTEIN"/>
    <property type="match status" value="1"/>
</dbReference>